<dbReference type="InterPro" id="IPR000086">
    <property type="entry name" value="NUDIX_hydrolase_dom"/>
</dbReference>
<accession>A0A2M8IZ34</accession>
<dbReference type="InterPro" id="IPR020476">
    <property type="entry name" value="Nudix_hydrolase"/>
</dbReference>
<evidence type="ECO:0000256" key="1">
    <source>
        <dbReference type="ARBA" id="ARBA00001946"/>
    </source>
</evidence>
<dbReference type="RefSeq" id="WP_100163343.1">
    <property type="nucleotide sequence ID" value="NZ_PGTB01000070.1"/>
</dbReference>
<dbReference type="OrthoDB" id="289720at2"/>
<evidence type="ECO:0000256" key="3">
    <source>
        <dbReference type="RuleBase" id="RU003476"/>
    </source>
</evidence>
<dbReference type="SUPFAM" id="SSF55811">
    <property type="entry name" value="Nudix"/>
    <property type="match status" value="1"/>
</dbReference>
<gene>
    <name evidence="5" type="ORF">CVM52_15235</name>
</gene>
<sequence>MAFSGAKLALFLGADLLVIRRDNRPDIPFPDHWDLPGGGREGGESPQSCALRETYEEVGLCLRPRHLLWAATSWQPHGRVWFFVARRPAALARAVRFGNEGQGWRLMAPAAYCRDRRAIPHMAAQLRRFGNAGGFPRR</sequence>
<comment type="caution">
    <text evidence="5">The sequence shown here is derived from an EMBL/GenBank/DDBJ whole genome shotgun (WGS) entry which is preliminary data.</text>
</comment>
<evidence type="ECO:0000313" key="6">
    <source>
        <dbReference type="Proteomes" id="UP000231553"/>
    </source>
</evidence>
<protein>
    <submittedName>
        <fullName evidence="5">DNA mismatch repair protein MutT</fullName>
    </submittedName>
</protein>
<keyword evidence="6" id="KW-1185">Reference proteome</keyword>
<dbReference type="Gene3D" id="3.90.79.10">
    <property type="entry name" value="Nucleoside Triphosphate Pyrophosphohydrolase"/>
    <property type="match status" value="1"/>
</dbReference>
<name>A0A2M8IZ34_9RHOB</name>
<proteinExistence type="inferred from homology"/>
<dbReference type="PROSITE" id="PS00893">
    <property type="entry name" value="NUDIX_BOX"/>
    <property type="match status" value="1"/>
</dbReference>
<comment type="cofactor">
    <cofactor evidence="1">
        <name>Mg(2+)</name>
        <dbReference type="ChEBI" id="CHEBI:18420"/>
    </cofactor>
</comment>
<evidence type="ECO:0000259" key="4">
    <source>
        <dbReference type="PROSITE" id="PS51462"/>
    </source>
</evidence>
<organism evidence="5 6">
    <name type="scientific">Pseudooceanicola lipolyticus</name>
    <dbReference type="NCBI Taxonomy" id="2029104"/>
    <lineage>
        <taxon>Bacteria</taxon>
        <taxon>Pseudomonadati</taxon>
        <taxon>Pseudomonadota</taxon>
        <taxon>Alphaproteobacteria</taxon>
        <taxon>Rhodobacterales</taxon>
        <taxon>Paracoccaceae</taxon>
        <taxon>Pseudooceanicola</taxon>
    </lineage>
</organism>
<dbReference type="Proteomes" id="UP000231553">
    <property type="component" value="Unassembled WGS sequence"/>
</dbReference>
<feature type="domain" description="Nudix hydrolase" evidence="4">
    <location>
        <begin position="1"/>
        <end position="131"/>
    </location>
</feature>
<dbReference type="AlphaFoldDB" id="A0A2M8IZ34"/>
<comment type="similarity">
    <text evidence="3">Belongs to the Nudix hydrolase family.</text>
</comment>
<dbReference type="EMBL" id="PGTB01000070">
    <property type="protein sequence ID" value="PJE35800.1"/>
    <property type="molecule type" value="Genomic_DNA"/>
</dbReference>
<keyword evidence="2 3" id="KW-0378">Hydrolase</keyword>
<dbReference type="PRINTS" id="PR00502">
    <property type="entry name" value="NUDIXFAMILY"/>
</dbReference>
<evidence type="ECO:0000256" key="2">
    <source>
        <dbReference type="ARBA" id="ARBA00022801"/>
    </source>
</evidence>
<dbReference type="InterPro" id="IPR015797">
    <property type="entry name" value="NUDIX_hydrolase-like_dom_sf"/>
</dbReference>
<dbReference type="PROSITE" id="PS51462">
    <property type="entry name" value="NUDIX"/>
    <property type="match status" value="1"/>
</dbReference>
<dbReference type="GO" id="GO:0016787">
    <property type="term" value="F:hydrolase activity"/>
    <property type="evidence" value="ECO:0007669"/>
    <property type="project" value="UniProtKB-KW"/>
</dbReference>
<dbReference type="Pfam" id="PF00293">
    <property type="entry name" value="NUDIX"/>
    <property type="match status" value="1"/>
</dbReference>
<dbReference type="InterPro" id="IPR020084">
    <property type="entry name" value="NUDIX_hydrolase_CS"/>
</dbReference>
<dbReference type="PANTHER" id="PTHR43046:SF14">
    <property type="entry name" value="MUTT_NUDIX FAMILY PROTEIN"/>
    <property type="match status" value="1"/>
</dbReference>
<evidence type="ECO:0000313" key="5">
    <source>
        <dbReference type="EMBL" id="PJE35800.1"/>
    </source>
</evidence>
<reference evidence="5 6" key="1">
    <citation type="journal article" date="2018" name="Int. J. Syst. Evol. Microbiol.">
        <title>Pseudooceanicola lipolyticus sp. nov., a marine alphaproteobacterium, reclassification of Oceanicola flagellatus as Pseudooceanicola flagellatus comb. nov. and emended description of the genus Pseudooceanicola.</title>
        <authorList>
            <person name="Huang M.-M."/>
            <person name="Guo L.-L."/>
            <person name="Wu Y.-H."/>
            <person name="Lai Q.-L."/>
            <person name="Shao Z.-Z."/>
            <person name="Wang C.-S."/>
            <person name="Wu M."/>
            <person name="Xu X.-W."/>
        </authorList>
    </citation>
    <scope>NUCLEOTIDE SEQUENCE [LARGE SCALE GENOMIC DNA]</scope>
    <source>
        <strain evidence="5 6">157</strain>
    </source>
</reference>
<dbReference type="PANTHER" id="PTHR43046">
    <property type="entry name" value="GDP-MANNOSE MANNOSYL HYDROLASE"/>
    <property type="match status" value="1"/>
</dbReference>